<name>A0A848CJU5_9BACT</name>
<protein>
    <recommendedName>
        <fullName evidence="3">Peptidase M15A C-terminal domain-containing protein</fullName>
    </recommendedName>
</protein>
<dbReference type="Proteomes" id="UP000522333">
    <property type="component" value="Unassembled WGS sequence"/>
</dbReference>
<comment type="caution">
    <text evidence="1">The sequence shown here is derived from an EMBL/GenBank/DDBJ whole genome shotgun (WGS) entry which is preliminary data.</text>
</comment>
<dbReference type="AlphaFoldDB" id="A0A848CJU5"/>
<proteinExistence type="predicted"/>
<evidence type="ECO:0008006" key="3">
    <source>
        <dbReference type="Google" id="ProtNLM"/>
    </source>
</evidence>
<evidence type="ECO:0000313" key="1">
    <source>
        <dbReference type="EMBL" id="NME52583.1"/>
    </source>
</evidence>
<evidence type="ECO:0000313" key="2">
    <source>
        <dbReference type="Proteomes" id="UP000522333"/>
    </source>
</evidence>
<dbReference type="InterPro" id="IPR009045">
    <property type="entry name" value="Zn_M74/Hedgehog-like"/>
</dbReference>
<dbReference type="RefSeq" id="WP_168935920.1">
    <property type="nucleotide sequence ID" value="NZ_JABAFY010000031.1"/>
</dbReference>
<dbReference type="SUPFAM" id="SSF55166">
    <property type="entry name" value="Hedgehog/DD-peptidase"/>
    <property type="match status" value="1"/>
</dbReference>
<organism evidence="1 2">
    <name type="scientific">Desulfovibrio piger</name>
    <dbReference type="NCBI Taxonomy" id="901"/>
    <lineage>
        <taxon>Bacteria</taxon>
        <taxon>Pseudomonadati</taxon>
        <taxon>Thermodesulfobacteriota</taxon>
        <taxon>Desulfovibrionia</taxon>
        <taxon>Desulfovibrionales</taxon>
        <taxon>Desulfovibrionaceae</taxon>
        <taxon>Desulfovibrio</taxon>
    </lineage>
</organism>
<dbReference type="EMBL" id="JABAFY010000031">
    <property type="protein sequence ID" value="NME52583.1"/>
    <property type="molecule type" value="Genomic_DNA"/>
</dbReference>
<accession>A0A848CJU5</accession>
<reference evidence="1 2" key="1">
    <citation type="submission" date="2020-04" db="EMBL/GenBank/DDBJ databases">
        <authorList>
            <person name="Hitch T.C.A."/>
            <person name="Wylensek D."/>
            <person name="Clavel T."/>
        </authorList>
    </citation>
    <scope>NUCLEOTIDE SEQUENCE [LARGE SCALE GENOMIC DNA]</scope>
    <source>
        <strain evidence="1 2">PG-251-APC-1</strain>
    </source>
</reference>
<sequence>MYTCKYFGIKELVCPDWYHFASKRGGVDKLWVMLDERILRTIDKLRDKFGPIIINNWGAGGPRKESGLRVFDTPTGAACSPHKVGKAVDFLCKNCSPKEVYEEFVAAGCTKPGFRDRTDDAAVPWKLLARYEYFPGMTWTHIDVMDALGNGDGSIRVIAG</sequence>
<gene>
    <name evidence="1" type="ORF">HF854_08635</name>
</gene>